<evidence type="ECO:0000313" key="1">
    <source>
        <dbReference type="EMBL" id="CAE8695010.1"/>
    </source>
</evidence>
<evidence type="ECO:0000313" key="2">
    <source>
        <dbReference type="Proteomes" id="UP000626109"/>
    </source>
</evidence>
<reference evidence="1" key="1">
    <citation type="submission" date="2021-02" db="EMBL/GenBank/DDBJ databases">
        <authorList>
            <person name="Dougan E. K."/>
            <person name="Rhodes N."/>
            <person name="Thang M."/>
            <person name="Chan C."/>
        </authorList>
    </citation>
    <scope>NUCLEOTIDE SEQUENCE</scope>
</reference>
<dbReference type="AlphaFoldDB" id="A0A813K802"/>
<dbReference type="Proteomes" id="UP000626109">
    <property type="component" value="Unassembled WGS sequence"/>
</dbReference>
<accession>A0A813K802</accession>
<protein>
    <submittedName>
        <fullName evidence="1">Uncharacterized protein</fullName>
    </submittedName>
</protein>
<dbReference type="EMBL" id="CAJNNW010028179">
    <property type="protein sequence ID" value="CAE8695010.1"/>
    <property type="molecule type" value="Genomic_DNA"/>
</dbReference>
<gene>
    <name evidence="1" type="ORF">PGLA2088_LOCUS29145</name>
</gene>
<name>A0A813K802_POLGL</name>
<organism evidence="1 2">
    <name type="scientific">Polarella glacialis</name>
    <name type="common">Dinoflagellate</name>
    <dbReference type="NCBI Taxonomy" id="89957"/>
    <lineage>
        <taxon>Eukaryota</taxon>
        <taxon>Sar</taxon>
        <taxon>Alveolata</taxon>
        <taxon>Dinophyceae</taxon>
        <taxon>Suessiales</taxon>
        <taxon>Suessiaceae</taxon>
        <taxon>Polarella</taxon>
    </lineage>
</organism>
<proteinExistence type="predicted"/>
<sequence>MVKASLALATATALLPVERSLELPGSLHDETSNCLEPLRPEDGGWRLNDSFFLPVPEVFSCQEGPHFDATWGKFRAAASFRTESGGYSDEASARAGGLLGKWLPVWEERFQSFFDVIVPWAATRPSDGSHLFRGLENVDREQRSIPLPKLGGLCVYGLVMAMHVLAVRETSDKPPDFHLGADTQNWEFVLDRAWLLLGKDLEFDFLTSSLWPVTSFQIAALRLGTAAQELEDMKLISNSMYKEYATPMTSSSFRAWNSADKTPSPASWHTKVDQVSIALFGWHASLLLEIATSLERALQPWSVELQYFGAYYPTRNVDRLKEKVPEGAGSRVVAAYYRTWIEAFLDSHAAWDSRGSVEQGLEVLEMAYLHVFEHATFDVHLCVTPLWFCMVIALVKPQARILIYFDDLPDMVPSELFEDVALFVRKAAAVYGSPSSRGPDASSAVALVASSPLVAALGDRLLGLRAPVAPWSCWYVADLVKWNAPNAPDVFLLRADLWFESTPGRTWYYIFHIMLAESNFPFGIQTMLPPTNDNPLVDFNQLWSQAANHSRAAIFMPDDMAKMIFWEACSMGLPIWTPSQEQLARMLPFFTYYHFSGKHLTPQVRRASATWGRQFPVEPFGLSVDLSAAENRSQRERMQGPIDALFWAGMSDFVSYPHVQRFDSISHLMVGILACDLQGLSSRMLEAHAQRAETGAMVWREAFSLLLRA</sequence>
<comment type="caution">
    <text evidence="1">The sequence shown here is derived from an EMBL/GenBank/DDBJ whole genome shotgun (WGS) entry which is preliminary data.</text>
</comment>